<proteinExistence type="predicted"/>
<organism evidence="2 3">
    <name type="scientific">Mitosporidium daphniae</name>
    <dbReference type="NCBI Taxonomy" id="1485682"/>
    <lineage>
        <taxon>Eukaryota</taxon>
        <taxon>Fungi</taxon>
        <taxon>Fungi incertae sedis</taxon>
        <taxon>Microsporidia</taxon>
        <taxon>Mitosporidium</taxon>
    </lineage>
</organism>
<evidence type="ECO:0000256" key="1">
    <source>
        <dbReference type="SAM" id="MobiDB-lite"/>
    </source>
</evidence>
<evidence type="ECO:0000313" key="2">
    <source>
        <dbReference type="EMBL" id="KGG49942.1"/>
    </source>
</evidence>
<evidence type="ECO:0000313" key="3">
    <source>
        <dbReference type="Proteomes" id="UP000029725"/>
    </source>
</evidence>
<name>A0A098VLH3_9MICR</name>
<dbReference type="AlphaFoldDB" id="A0A098VLH3"/>
<dbReference type="HOGENOM" id="CLU_2223868_0_0_1"/>
<feature type="region of interest" description="Disordered" evidence="1">
    <location>
        <begin position="43"/>
        <end position="68"/>
    </location>
</feature>
<dbReference type="GeneID" id="25261176"/>
<dbReference type="EMBL" id="JMKJ01000612">
    <property type="protein sequence ID" value="KGG49942.1"/>
    <property type="molecule type" value="Genomic_DNA"/>
</dbReference>
<sequence length="106" mass="12048">MDGTFSVQSFAITNAIDHEGQKIYTPGSQHFFRKLGVLKISINSQSTQDVQPETTNNKKETDRNEDPPVLCENIKLQLVLWGTKRLTGQFIANDRNRGFEKSPPER</sequence>
<feature type="compositionally biased region" description="Polar residues" evidence="1">
    <location>
        <begin position="43"/>
        <end position="55"/>
    </location>
</feature>
<protein>
    <submittedName>
        <fullName evidence="2">Uncharacterized protein</fullName>
    </submittedName>
</protein>
<dbReference type="RefSeq" id="XP_013236369.1">
    <property type="nucleotide sequence ID" value="XM_013380915.1"/>
</dbReference>
<accession>A0A098VLH3</accession>
<reference evidence="2 3" key="1">
    <citation type="submission" date="2014-04" db="EMBL/GenBank/DDBJ databases">
        <title>A new species of microsporidia sheds light on the evolution of extreme parasitism.</title>
        <authorList>
            <person name="Haag K.L."/>
            <person name="James T.Y."/>
            <person name="Larsson R."/>
            <person name="Schaer T.M."/>
            <person name="Refardt D."/>
            <person name="Pombert J.-F."/>
            <person name="Ebert D."/>
        </authorList>
    </citation>
    <scope>NUCLEOTIDE SEQUENCE [LARGE SCALE GENOMIC DNA]</scope>
    <source>
        <strain evidence="2 3">UGP3</strain>
        <tissue evidence="2">Spores</tissue>
    </source>
</reference>
<feature type="compositionally biased region" description="Basic and acidic residues" evidence="1">
    <location>
        <begin position="56"/>
        <end position="66"/>
    </location>
</feature>
<dbReference type="Proteomes" id="UP000029725">
    <property type="component" value="Unassembled WGS sequence"/>
</dbReference>
<dbReference type="VEuPathDB" id="MicrosporidiaDB:DI09_9p250"/>
<gene>
    <name evidence="2" type="ORF">DI09_9p250</name>
</gene>
<comment type="caution">
    <text evidence="2">The sequence shown here is derived from an EMBL/GenBank/DDBJ whole genome shotgun (WGS) entry which is preliminary data.</text>
</comment>
<keyword evidence="3" id="KW-1185">Reference proteome</keyword>